<accession>A0A8S9GCI5</accession>
<gene>
    <name evidence="1" type="ORF">F2Q68_00030963</name>
</gene>
<dbReference type="EMBL" id="QGKW02002005">
    <property type="protein sequence ID" value="KAF2543511.1"/>
    <property type="molecule type" value="Genomic_DNA"/>
</dbReference>
<dbReference type="AlphaFoldDB" id="A0A8S9GCI5"/>
<organism evidence="1 2">
    <name type="scientific">Brassica cretica</name>
    <name type="common">Mustard</name>
    <dbReference type="NCBI Taxonomy" id="69181"/>
    <lineage>
        <taxon>Eukaryota</taxon>
        <taxon>Viridiplantae</taxon>
        <taxon>Streptophyta</taxon>
        <taxon>Embryophyta</taxon>
        <taxon>Tracheophyta</taxon>
        <taxon>Spermatophyta</taxon>
        <taxon>Magnoliopsida</taxon>
        <taxon>eudicotyledons</taxon>
        <taxon>Gunneridae</taxon>
        <taxon>Pentapetalae</taxon>
        <taxon>rosids</taxon>
        <taxon>malvids</taxon>
        <taxon>Brassicales</taxon>
        <taxon>Brassicaceae</taxon>
        <taxon>Brassiceae</taxon>
        <taxon>Brassica</taxon>
    </lineage>
</organism>
<proteinExistence type="predicted"/>
<dbReference type="Proteomes" id="UP000712281">
    <property type="component" value="Unassembled WGS sequence"/>
</dbReference>
<evidence type="ECO:0000313" key="1">
    <source>
        <dbReference type="EMBL" id="KAF2543511.1"/>
    </source>
</evidence>
<protein>
    <submittedName>
        <fullName evidence="1">Uncharacterized protein</fullName>
    </submittedName>
</protein>
<evidence type="ECO:0000313" key="2">
    <source>
        <dbReference type="Proteomes" id="UP000712281"/>
    </source>
</evidence>
<reference evidence="1" key="1">
    <citation type="submission" date="2019-12" db="EMBL/GenBank/DDBJ databases">
        <title>Genome sequencing and annotation of Brassica cretica.</title>
        <authorList>
            <person name="Studholme D.J."/>
            <person name="Sarris P.F."/>
        </authorList>
    </citation>
    <scope>NUCLEOTIDE SEQUENCE</scope>
    <source>
        <strain evidence="1">PFS-001/15</strain>
        <tissue evidence="1">Leaf</tissue>
    </source>
</reference>
<name>A0A8S9GCI5_BRACR</name>
<sequence length="62" mass="6788">MCDFLDDFRAKIVGVVLYPRVSTVGEAVPMLLEDELVGEADVEEAVTEEREVCVVVDAGEDD</sequence>
<comment type="caution">
    <text evidence="1">The sequence shown here is derived from an EMBL/GenBank/DDBJ whole genome shotgun (WGS) entry which is preliminary data.</text>
</comment>